<evidence type="ECO:0000313" key="3">
    <source>
        <dbReference type="Proteomes" id="UP000479639"/>
    </source>
</evidence>
<comment type="caution">
    <text evidence="2">The sequence shown here is derived from an EMBL/GenBank/DDBJ whole genome shotgun (WGS) entry which is preliminary data.</text>
</comment>
<evidence type="ECO:0000313" key="2">
    <source>
        <dbReference type="EMBL" id="KAB1651416.1"/>
    </source>
</evidence>
<dbReference type="Proteomes" id="UP000479639">
    <property type="component" value="Unassembled WGS sequence"/>
</dbReference>
<name>A0A7C8BVW4_9ACTN</name>
<sequence>MPKLLLFGPTALEFYEHCTALPSEAVTFAAASRHSLVPYTATVGALQEQFPFLTEPLHFTVAEERDRRQRCAHCHVAPPSLREGLVVPITGDVFAPPPEIALIQGSRGFDLPRIALKGSALCGAFAITRDGHLTGREPLTSPGAVERLSRTHRDLAGCIAVRSAVPWMLPRGASPRELASALALALPTHHGGYGLLRPLLNQRIDVTRRGQPAAAKRYYVADLCWPAQRLIVEYDSDAFHLTSSQHYYDAVKRTTLEEMGYRVITLTSRQLRSLDEMDKVAAIIAKALGRPLRIRTRNHRARQITLWKTLGLLR</sequence>
<dbReference type="AlphaFoldDB" id="A0A7C8BVW4"/>
<dbReference type="EMBL" id="WAJS01000002">
    <property type="protein sequence ID" value="KAB1651416.1"/>
    <property type="molecule type" value="Genomic_DNA"/>
</dbReference>
<dbReference type="InterPro" id="IPR011335">
    <property type="entry name" value="Restrct_endonuc-II-like"/>
</dbReference>
<reference evidence="2 3" key="1">
    <citation type="submission" date="2019-09" db="EMBL/GenBank/DDBJ databases">
        <title>Whole genome shotgun sequencing (WGS) of Ellagibacter isourolithinifaciens DSM 104140(T) and Adlercreutzia muris DSM 29508(T).</title>
        <authorList>
            <person name="Stoll D.A."/>
            <person name="Danylec N."/>
            <person name="Huch M."/>
        </authorList>
    </citation>
    <scope>NUCLEOTIDE SEQUENCE [LARGE SCALE GENOMIC DNA]</scope>
    <source>
        <strain evidence="2 3">DSM 29508</strain>
    </source>
</reference>
<dbReference type="SUPFAM" id="SSF52980">
    <property type="entry name" value="Restriction endonuclease-like"/>
    <property type="match status" value="1"/>
</dbReference>
<dbReference type="RefSeq" id="WP_151429633.1">
    <property type="nucleotide sequence ID" value="NZ_JANJZI010000005.1"/>
</dbReference>
<dbReference type="Gene3D" id="3.40.960.10">
    <property type="entry name" value="VSR Endonuclease"/>
    <property type="match status" value="1"/>
</dbReference>
<evidence type="ECO:0000259" key="1">
    <source>
        <dbReference type="Pfam" id="PF04480"/>
    </source>
</evidence>
<protein>
    <submittedName>
        <fullName evidence="2">DUF559 domain-containing protein</fullName>
    </submittedName>
</protein>
<gene>
    <name evidence="2" type="ORF">F8D48_01270</name>
</gene>
<dbReference type="InterPro" id="IPR007569">
    <property type="entry name" value="DUF559"/>
</dbReference>
<organism evidence="2 3">
    <name type="scientific">Adlercreutzia muris</name>
    <dbReference type="NCBI Taxonomy" id="1796610"/>
    <lineage>
        <taxon>Bacteria</taxon>
        <taxon>Bacillati</taxon>
        <taxon>Actinomycetota</taxon>
        <taxon>Coriobacteriia</taxon>
        <taxon>Eggerthellales</taxon>
        <taxon>Eggerthellaceae</taxon>
        <taxon>Adlercreutzia</taxon>
    </lineage>
</organism>
<proteinExistence type="predicted"/>
<keyword evidence="3" id="KW-1185">Reference proteome</keyword>
<dbReference type="Pfam" id="PF04480">
    <property type="entry name" value="DUF559"/>
    <property type="match status" value="1"/>
</dbReference>
<accession>A0A7C8BVW4</accession>
<feature type="domain" description="DUF559" evidence="1">
    <location>
        <begin position="218"/>
        <end position="287"/>
    </location>
</feature>